<feature type="coiled-coil region" evidence="2">
    <location>
        <begin position="358"/>
        <end position="416"/>
    </location>
</feature>
<dbReference type="InterPro" id="IPR056888">
    <property type="entry name" value="NET2A-D/KIP1-like_dom"/>
</dbReference>
<dbReference type="PROSITE" id="PS51774">
    <property type="entry name" value="NAB"/>
    <property type="match status" value="1"/>
</dbReference>
<feature type="coiled-coil region" evidence="2">
    <location>
        <begin position="548"/>
        <end position="610"/>
    </location>
</feature>
<protein>
    <recommendedName>
        <fullName evidence="4">NAB domain-containing protein</fullName>
    </recommendedName>
</protein>
<feature type="compositionally biased region" description="Basic and acidic residues" evidence="3">
    <location>
        <begin position="134"/>
        <end position="143"/>
    </location>
</feature>
<evidence type="ECO:0000259" key="4">
    <source>
        <dbReference type="PROSITE" id="PS51774"/>
    </source>
</evidence>
<dbReference type="InterPro" id="IPR056889">
    <property type="entry name" value="NET2A-D/KIP1-like_C"/>
</dbReference>
<feature type="region of interest" description="Disordered" evidence="3">
    <location>
        <begin position="282"/>
        <end position="308"/>
    </location>
</feature>
<evidence type="ECO:0000256" key="1">
    <source>
        <dbReference type="ARBA" id="ARBA00023054"/>
    </source>
</evidence>
<accession>A0A9R1XQC8</accession>
<dbReference type="Proteomes" id="UP000235145">
    <property type="component" value="Unassembled WGS sequence"/>
</dbReference>
<name>A0A9R1XQC8_LACSA</name>
<dbReference type="Pfam" id="PF25014">
    <property type="entry name" value="NET2A"/>
    <property type="match status" value="1"/>
</dbReference>
<dbReference type="Pfam" id="PF24918">
    <property type="entry name" value="NET2A_C"/>
    <property type="match status" value="1"/>
</dbReference>
<dbReference type="OrthoDB" id="616075at2759"/>
<proteinExistence type="predicted"/>
<dbReference type="GO" id="GO:0003779">
    <property type="term" value="F:actin binding"/>
    <property type="evidence" value="ECO:0007669"/>
    <property type="project" value="InterPro"/>
</dbReference>
<dbReference type="Pfam" id="PF07765">
    <property type="entry name" value="KIP1"/>
    <property type="match status" value="1"/>
</dbReference>
<organism evidence="5 6">
    <name type="scientific">Lactuca sativa</name>
    <name type="common">Garden lettuce</name>
    <dbReference type="NCBI Taxonomy" id="4236"/>
    <lineage>
        <taxon>Eukaryota</taxon>
        <taxon>Viridiplantae</taxon>
        <taxon>Streptophyta</taxon>
        <taxon>Embryophyta</taxon>
        <taxon>Tracheophyta</taxon>
        <taxon>Spermatophyta</taxon>
        <taxon>Magnoliopsida</taxon>
        <taxon>eudicotyledons</taxon>
        <taxon>Gunneridae</taxon>
        <taxon>Pentapetalae</taxon>
        <taxon>asterids</taxon>
        <taxon>campanulids</taxon>
        <taxon>Asterales</taxon>
        <taxon>Asteraceae</taxon>
        <taxon>Cichorioideae</taxon>
        <taxon>Cichorieae</taxon>
        <taxon>Lactucinae</taxon>
        <taxon>Lactuca</taxon>
    </lineage>
</organism>
<evidence type="ECO:0000313" key="5">
    <source>
        <dbReference type="EMBL" id="KAJ0217984.1"/>
    </source>
</evidence>
<feature type="compositionally biased region" description="Basic and acidic residues" evidence="3">
    <location>
        <begin position="295"/>
        <end position="308"/>
    </location>
</feature>
<dbReference type="PANTHER" id="PTHR31631:SF0">
    <property type="entry name" value="PROTEIN NETWORKED 2D"/>
    <property type="match status" value="1"/>
</dbReference>
<sequence length="862" mass="100116">MLQRAASNAYSWWWASHIRTKQSKWLEQSLQDMEEQVANALNLVQKDGDSFAKRAEMYYKHRPELIAFIEESVRAYRALAERYDKLSTDLQKANTTIASVFPDQLPYDTDYEDDDNNAPKSPTNTAPDPPKAPKLPEPKDVKRSLTKTQSKKETKVDVLNSGLTKEEAVEEIDKLQKDILSLQTMKEFTKSSYENGLAKFWEIEKKVTEMQQRVCSLRDEFNVTKDIEDDDARAIMAESALKSCEETLTQLQEKQEKSTQDAQLAHERIEIAKQKFKSLKQDYLKDKPDQEEEEYKLGKDSKDLQNSNEKELQERIIENLEKLSKKPSTVTEMADTVDKLVSKVISLETLVSSQTALIDRLRMETDDLQTQIRNLEDDKSNLIDGTQNLDKMLKDMEEKLNGVQDLDRNIENQNNSLKMQLTDACSKLEHLSENLQISLQDDHEHAKPKIMCMEDEHYQHQMVEKIEDDVLEPESHEERVKDEMDWQELLLSGLDNKEADEHDRDQIVEKMEDNLLKHESQEEGVIKDEMNWQELLLNGLDDKEKVLLQEYTTILRKYKAAKKELAEEEEKNQGTVFEMKLQVRDLETLLSKRDIEIQQMKQKLKLLQEDEGKDDVSEEKEVVDEEDDIKSIFMVKSEPVSEIEEKLRTGIDAILDENLEFWLRFSSTFHQVQKFKTEVDDLQQDITQLKSSASRSEINPIYKHLKEIQNELTIWLEQSVSLKNELQRRCSSLSIIQEDIARALREGMEEEEIKFSTHQAAKFQGEVLNMQQENRKVSEELQAGLDHVTALQLETEKTLRRLEDEFGLSDHDHNQKHPRLQSRSHVPLRSFIFGGKSKKPKPSILACINPNKKLSVSNGGVM</sequence>
<dbReference type="EMBL" id="NBSK02000003">
    <property type="protein sequence ID" value="KAJ0217984.1"/>
    <property type="molecule type" value="Genomic_DNA"/>
</dbReference>
<evidence type="ECO:0000256" key="2">
    <source>
        <dbReference type="SAM" id="Coils"/>
    </source>
</evidence>
<feature type="domain" description="NAB" evidence="4">
    <location>
        <begin position="10"/>
        <end position="90"/>
    </location>
</feature>
<gene>
    <name evidence="5" type="ORF">LSAT_V11C300126090</name>
</gene>
<feature type="coiled-coil region" evidence="2">
    <location>
        <begin position="672"/>
        <end position="725"/>
    </location>
</feature>
<dbReference type="AlphaFoldDB" id="A0A9R1XQC8"/>
<evidence type="ECO:0000256" key="3">
    <source>
        <dbReference type="SAM" id="MobiDB-lite"/>
    </source>
</evidence>
<feature type="coiled-coil region" evidence="2">
    <location>
        <begin position="234"/>
        <end position="282"/>
    </location>
</feature>
<keyword evidence="6" id="KW-1185">Reference proteome</keyword>
<feature type="region of interest" description="Disordered" evidence="3">
    <location>
        <begin position="104"/>
        <end position="153"/>
    </location>
</feature>
<keyword evidence="1 2" id="KW-0175">Coiled coil</keyword>
<dbReference type="PANTHER" id="PTHR31631">
    <property type="entry name" value="PROTEIN NETWORKED 2D"/>
    <property type="match status" value="1"/>
</dbReference>
<dbReference type="InterPro" id="IPR011684">
    <property type="entry name" value="NAB"/>
</dbReference>
<reference evidence="5 6" key="1">
    <citation type="journal article" date="2017" name="Nat. Commun.">
        <title>Genome assembly with in vitro proximity ligation data and whole-genome triplication in lettuce.</title>
        <authorList>
            <person name="Reyes-Chin-Wo S."/>
            <person name="Wang Z."/>
            <person name="Yang X."/>
            <person name="Kozik A."/>
            <person name="Arikit S."/>
            <person name="Song C."/>
            <person name="Xia L."/>
            <person name="Froenicke L."/>
            <person name="Lavelle D.O."/>
            <person name="Truco M.J."/>
            <person name="Xia R."/>
            <person name="Zhu S."/>
            <person name="Xu C."/>
            <person name="Xu H."/>
            <person name="Xu X."/>
            <person name="Cox K."/>
            <person name="Korf I."/>
            <person name="Meyers B.C."/>
            <person name="Michelmore R.W."/>
        </authorList>
    </citation>
    <scope>NUCLEOTIDE SEQUENCE [LARGE SCALE GENOMIC DNA]</scope>
    <source>
        <strain evidence="6">cv. Salinas</strain>
        <tissue evidence="5">Seedlings</tissue>
    </source>
</reference>
<evidence type="ECO:0000313" key="6">
    <source>
        <dbReference type="Proteomes" id="UP000235145"/>
    </source>
</evidence>
<comment type="caution">
    <text evidence="5">The sequence shown here is derived from an EMBL/GenBank/DDBJ whole genome shotgun (WGS) entry which is preliminary data.</text>
</comment>